<reference evidence="2" key="1">
    <citation type="submission" date="2016-10" db="EMBL/GenBank/DDBJ databases">
        <title>Comparative genomics uncovers the prolific and rare metabolic potential of the cyanobacterial genus Moorea.</title>
        <authorList>
            <person name="Leao T."/>
            <person name="Castelao G."/>
            <person name="Korobeynikov A."/>
            <person name="Monroe E.A."/>
            <person name="Podell S."/>
            <person name="Glukhov E."/>
            <person name="Allen E."/>
            <person name="Gerwick W.H."/>
            <person name="Gerwick L."/>
        </authorList>
    </citation>
    <scope>NUCLEOTIDE SEQUENCE [LARGE SCALE GENOMIC DNA]</scope>
    <source>
        <strain evidence="2">JHB</strain>
    </source>
</reference>
<proteinExistence type="predicted"/>
<evidence type="ECO:0000313" key="2">
    <source>
        <dbReference type="Proteomes" id="UP000176944"/>
    </source>
</evidence>
<evidence type="ECO:0000313" key="1">
    <source>
        <dbReference type="EMBL" id="AOY83303.1"/>
    </source>
</evidence>
<protein>
    <submittedName>
        <fullName evidence="1">Uncharacterized protein</fullName>
    </submittedName>
</protein>
<gene>
    <name evidence="1" type="ORF">BJP36_28675</name>
</gene>
<dbReference type="EMBL" id="CP017708">
    <property type="protein sequence ID" value="AOY83303.1"/>
    <property type="molecule type" value="Genomic_DNA"/>
</dbReference>
<name>A0A1D9G6U1_MOOP1</name>
<accession>A0A1D9G6U1</accession>
<dbReference type="AlphaFoldDB" id="A0A1D9G6U1"/>
<organism evidence="1 2">
    <name type="scientific">Moorena producens (strain JHB)</name>
    <dbReference type="NCBI Taxonomy" id="1454205"/>
    <lineage>
        <taxon>Bacteria</taxon>
        <taxon>Bacillati</taxon>
        <taxon>Cyanobacteriota</taxon>
        <taxon>Cyanophyceae</taxon>
        <taxon>Coleofasciculales</taxon>
        <taxon>Coleofasciculaceae</taxon>
        <taxon>Moorena</taxon>
    </lineage>
</organism>
<sequence length="93" mass="10504">MEQQAQVAGEIYQLTGRIRVITLVLRLDSYKFCCKAETSSMASDGTLFVLFATLLFRSGTPLSWSGSIKSWINWSRRMFESESELANPGECRT</sequence>
<dbReference type="Proteomes" id="UP000176944">
    <property type="component" value="Chromosome"/>
</dbReference>